<evidence type="ECO:0000313" key="3">
    <source>
        <dbReference type="EMBL" id="ADZ70126.1"/>
    </source>
</evidence>
<dbReference type="STRING" id="991905.SL003B_1698"/>
<name>F2J5P2_POLGS</name>
<evidence type="ECO:0000256" key="1">
    <source>
        <dbReference type="SAM" id="Coils"/>
    </source>
</evidence>
<dbReference type="RefSeq" id="WP_013652443.1">
    <property type="nucleotide sequence ID" value="NC_015259.1"/>
</dbReference>
<reference evidence="3 4" key="1">
    <citation type="journal article" date="2011" name="J. Bacteriol.">
        <title>Complete genome sequence of Polymorphum gilvum SL003B-26A1T, a crude oil-degrading bacterium from oil-polluted saline soil.</title>
        <authorList>
            <person name="Li S.G."/>
            <person name="Tang Y.Q."/>
            <person name="Nie Y."/>
            <person name="Cai M."/>
            <person name="Wu X.L."/>
        </authorList>
    </citation>
    <scope>NUCLEOTIDE SEQUENCE [LARGE SCALE GENOMIC DNA]</scope>
    <source>
        <strain evidence="4">LMG 25793 / CGMCC 1.9160 / SL003B-26A1</strain>
    </source>
</reference>
<dbReference type="HOGENOM" id="CLU_427507_0_0_5"/>
<feature type="compositionally biased region" description="Basic and acidic residues" evidence="2">
    <location>
        <begin position="594"/>
        <end position="609"/>
    </location>
</feature>
<dbReference type="AlphaFoldDB" id="F2J5P2"/>
<proteinExistence type="predicted"/>
<keyword evidence="4" id="KW-1185">Reference proteome</keyword>
<protein>
    <submittedName>
        <fullName evidence="3">Tail length tape measure protein</fullName>
    </submittedName>
</protein>
<dbReference type="PATRIC" id="fig|991905.3.peg.1741"/>
<dbReference type="KEGG" id="pgv:SL003B_1698"/>
<dbReference type="eggNOG" id="COG5283">
    <property type="taxonomic scope" value="Bacteria"/>
</dbReference>
<accession>F2J5P2</accession>
<evidence type="ECO:0000313" key="4">
    <source>
        <dbReference type="Proteomes" id="UP000008130"/>
    </source>
</evidence>
<feature type="coiled-coil region" evidence="1">
    <location>
        <begin position="384"/>
        <end position="411"/>
    </location>
</feature>
<keyword evidence="1" id="KW-0175">Coiled coil</keyword>
<organism evidence="3 4">
    <name type="scientific">Polymorphum gilvum (strain LMG 25793 / CGMCC 1.9160 / SL003B-26A1)</name>
    <dbReference type="NCBI Taxonomy" id="991905"/>
    <lineage>
        <taxon>Bacteria</taxon>
        <taxon>Pseudomonadati</taxon>
        <taxon>Pseudomonadota</taxon>
        <taxon>Alphaproteobacteria</taxon>
        <taxon>Rhodobacterales</taxon>
        <taxon>Paracoccaceae</taxon>
        <taxon>Polymorphum</taxon>
    </lineage>
</organism>
<dbReference type="EMBL" id="CP002568">
    <property type="protein sequence ID" value="ADZ70126.1"/>
    <property type="molecule type" value="Genomic_DNA"/>
</dbReference>
<dbReference type="OrthoDB" id="7592271at2"/>
<gene>
    <name evidence="3" type="ordered locus">SL003B_1698</name>
</gene>
<sequence>MAERLGEALLDLDTRDTRFNAGIDRAEKKARGLGIQFDLTAAKAAKMGRNLALAAAAGTAALGVLVKKQIDHADAMSKAAASAGVTTESLSRLAWAGDLSDVALEELTSSIFRLSNAMAQAASGKDKDLAAIFTGLGVALTDAQGRLRAADAVMMDLADVFAALENGADKTALAVKIFGRSGAQLIPLLNNGRKGLADMGAEADRLGLTISTKLGQDAELFNDTLTRIQAMMRGIVIQIAGDMLPVLQSFADKLADPAFREEARAMAQDVAGAFGTIADAIRTVVDLIDQVGAGWSKLKGWVDWANTHDMFGNKIAPAFKGPLDLDPGKGDRGALPANPMAGRFADTFGAAGINAGREPRPTAPAAVPPSITRLLGGAGGGAAAGELERQRQAVTDLIAALEDELDVLRETDPVQREMIRLRGALAAATPEQTDQVRALVEATMSEREQLYALQDAFQAFGDMAVDAFDRLLDGSEDLDDVLGDLAKSLRRMVLQAALLGQGPLGNMFGAGAKDGGIGGILGSVFSSVFAGFRAKGGLIPNGTFGIVGEKGPEPVIGTSRGAMVLPNSALKAMDARAGGGSFNFSQTITPPDGFEARTRESDAPGGKRQEVWFEEAVGSAISRRGSAQSAVRNVGRLTKR</sequence>
<feature type="region of interest" description="Disordered" evidence="2">
    <location>
        <begin position="582"/>
        <end position="609"/>
    </location>
</feature>
<evidence type="ECO:0000256" key="2">
    <source>
        <dbReference type="SAM" id="MobiDB-lite"/>
    </source>
</evidence>
<dbReference type="Proteomes" id="UP000008130">
    <property type="component" value="Chromosome"/>
</dbReference>